<name>A0AAD4JQV7_9MUSC</name>
<comment type="similarity">
    <text evidence="2 10">Belongs to the Wnt family.</text>
</comment>
<feature type="compositionally biased region" description="Low complexity" evidence="11">
    <location>
        <begin position="303"/>
        <end position="317"/>
    </location>
</feature>
<dbReference type="GO" id="GO:0030182">
    <property type="term" value="P:neuron differentiation"/>
    <property type="evidence" value="ECO:0007669"/>
    <property type="project" value="TreeGrafter"/>
</dbReference>
<keyword evidence="4" id="KW-0964">Secreted</keyword>
<dbReference type="GO" id="GO:0045165">
    <property type="term" value="P:cell fate commitment"/>
    <property type="evidence" value="ECO:0007669"/>
    <property type="project" value="TreeGrafter"/>
</dbReference>
<dbReference type="GO" id="GO:0005109">
    <property type="term" value="F:frizzled binding"/>
    <property type="evidence" value="ECO:0007669"/>
    <property type="project" value="TreeGrafter"/>
</dbReference>
<comment type="function">
    <text evidence="10">Ligand for members of the frizzled family of seven transmembrane receptors.</text>
</comment>
<evidence type="ECO:0000313" key="14">
    <source>
        <dbReference type="Proteomes" id="UP001200034"/>
    </source>
</evidence>
<dbReference type="PROSITE" id="PS00246">
    <property type="entry name" value="WNT1"/>
    <property type="match status" value="1"/>
</dbReference>
<dbReference type="GO" id="GO:0048468">
    <property type="term" value="P:cell development"/>
    <property type="evidence" value="ECO:0007669"/>
    <property type="project" value="UniProtKB-ARBA"/>
</dbReference>
<dbReference type="PANTHER" id="PTHR12027:SF77">
    <property type="entry name" value="PROTEIN WNT-5"/>
    <property type="match status" value="1"/>
</dbReference>
<dbReference type="CDD" id="cd19337">
    <property type="entry name" value="Wnt_Wnt5"/>
    <property type="match status" value="1"/>
</dbReference>
<keyword evidence="14" id="KW-1185">Reference proteome</keyword>
<dbReference type="PANTHER" id="PTHR12027">
    <property type="entry name" value="WNT RELATED"/>
    <property type="match status" value="1"/>
</dbReference>
<gene>
    <name evidence="13" type="ORF">KR093_002157</name>
</gene>
<evidence type="ECO:0000256" key="3">
    <source>
        <dbReference type="ARBA" id="ARBA00022473"/>
    </source>
</evidence>
<dbReference type="InterPro" id="IPR043158">
    <property type="entry name" value="Wnt_C"/>
</dbReference>
<organism evidence="13 14">
    <name type="scientific">Drosophila rubida</name>
    <dbReference type="NCBI Taxonomy" id="30044"/>
    <lineage>
        <taxon>Eukaryota</taxon>
        <taxon>Metazoa</taxon>
        <taxon>Ecdysozoa</taxon>
        <taxon>Arthropoda</taxon>
        <taxon>Hexapoda</taxon>
        <taxon>Insecta</taxon>
        <taxon>Pterygota</taxon>
        <taxon>Neoptera</taxon>
        <taxon>Endopterygota</taxon>
        <taxon>Diptera</taxon>
        <taxon>Brachycera</taxon>
        <taxon>Muscomorpha</taxon>
        <taxon>Ephydroidea</taxon>
        <taxon>Drosophilidae</taxon>
        <taxon>Drosophila</taxon>
    </lineage>
</organism>
<keyword evidence="5" id="KW-0272">Extracellular matrix</keyword>
<feature type="compositionally biased region" description="Basic residues" evidence="11">
    <location>
        <begin position="804"/>
        <end position="813"/>
    </location>
</feature>
<comment type="subcellular location">
    <subcellularLocation>
        <location evidence="1 10">Secreted</location>
        <location evidence="1 10">Extracellular space</location>
        <location evidence="1 10">Extracellular matrix</location>
    </subcellularLocation>
</comment>
<evidence type="ECO:0000313" key="13">
    <source>
        <dbReference type="EMBL" id="KAH8354937.1"/>
    </source>
</evidence>
<keyword evidence="12" id="KW-0472">Membrane</keyword>
<evidence type="ECO:0000256" key="11">
    <source>
        <dbReference type="SAM" id="MobiDB-lite"/>
    </source>
</evidence>
<dbReference type="PRINTS" id="PR01349">
    <property type="entry name" value="WNTPROTEIN"/>
</dbReference>
<dbReference type="Proteomes" id="UP001200034">
    <property type="component" value="Unassembled WGS sequence"/>
</dbReference>
<dbReference type="Pfam" id="PF00110">
    <property type="entry name" value="wnt"/>
    <property type="match status" value="3"/>
</dbReference>
<feature type="region of interest" description="Disordered" evidence="11">
    <location>
        <begin position="798"/>
        <end position="818"/>
    </location>
</feature>
<feature type="compositionally biased region" description="Low complexity" evidence="11">
    <location>
        <begin position="159"/>
        <end position="171"/>
    </location>
</feature>
<dbReference type="AlphaFoldDB" id="A0AAD4JQV7"/>
<feature type="region of interest" description="Disordered" evidence="11">
    <location>
        <begin position="138"/>
        <end position="171"/>
    </location>
</feature>
<dbReference type="FunFam" id="3.30.2460.20:FF:000001">
    <property type="entry name" value="Wnt homolog"/>
    <property type="match status" value="1"/>
</dbReference>
<evidence type="ECO:0000256" key="1">
    <source>
        <dbReference type="ARBA" id="ARBA00004498"/>
    </source>
</evidence>
<dbReference type="EMBL" id="JAJJHW010003889">
    <property type="protein sequence ID" value="KAH8354937.1"/>
    <property type="molecule type" value="Genomic_DNA"/>
</dbReference>
<accession>A0AAD4JQV7</accession>
<dbReference type="GO" id="GO:0060560">
    <property type="term" value="P:developmental growth involved in morphogenesis"/>
    <property type="evidence" value="ECO:0007669"/>
    <property type="project" value="UniProtKB-ARBA"/>
</dbReference>
<evidence type="ECO:0000256" key="12">
    <source>
        <dbReference type="SAM" id="Phobius"/>
    </source>
</evidence>
<dbReference type="GO" id="GO:0005125">
    <property type="term" value="F:cytokine activity"/>
    <property type="evidence" value="ECO:0007669"/>
    <property type="project" value="TreeGrafter"/>
</dbReference>
<feature type="compositionally biased region" description="Basic and acidic residues" evidence="11">
    <location>
        <begin position="749"/>
        <end position="758"/>
    </location>
</feature>
<keyword evidence="7" id="KW-1015">Disulfide bond</keyword>
<evidence type="ECO:0000256" key="6">
    <source>
        <dbReference type="ARBA" id="ARBA00022687"/>
    </source>
</evidence>
<proteinExistence type="inferred from homology"/>
<keyword evidence="6 10" id="KW-0879">Wnt signaling pathway</keyword>
<dbReference type="GO" id="GO:0007517">
    <property type="term" value="P:muscle organ development"/>
    <property type="evidence" value="ECO:0007669"/>
    <property type="project" value="UniProtKB-ARBA"/>
</dbReference>
<dbReference type="InterPro" id="IPR018161">
    <property type="entry name" value="Wnt_CS"/>
</dbReference>
<keyword evidence="8" id="KW-0325">Glycoprotein</keyword>
<evidence type="ECO:0000256" key="9">
    <source>
        <dbReference type="ARBA" id="ARBA00023288"/>
    </source>
</evidence>
<feature type="compositionally biased region" description="Basic and acidic residues" evidence="11">
    <location>
        <begin position="690"/>
        <end position="705"/>
    </location>
</feature>
<sequence length="1034" mass="115468">MGIKSPFIEFGSQDEQLANTSIPLNITKDEQAYMHQEGLRKLGTFIKPVDLRDSETGYVKADLTKRLEAPNAQARRVHPIQEEMDQKQIILLDEDTDENGLPASLTDEDRKFIVPMALKNASPELRWGVPAKTPVFSSLTSANPTRSSLPTAARRRSTTTHTSTTIAPDPTSNIDDLKKHILFLHNMTKSDNNFESKFVKFPSLQKEKSKQSSGGVGAGGSSTTNAKRPQRPVLQYAAPIAPPTRKVPHGAHTPGQKPFGGYYHNEEESNTFVDVVGSSDGSKERNKYEGVPQVHLLGDDESTTAQWSSSTTTSTTTLPPPVESTSKRTTKRPVCLRNPESPKCVRQRQREEQQRQRERDEWFRGQAEFMPPRFEPIIQTINNTKRFAVSIEIPDSFKVHSDAAPSDEAPDLQALSRVARSQPKRRNIAAASVDKIAHSSGNYFAHDIIMTSAGVTDGREFMLANVHQFGMLPTEHENETLNAPTAAYSETINLNPDNCYTVEGLSYGQKKQCALHTSVMPAISRGARAAIQECQFQFKNRRWNCSTTEDATVFGPMTGLGKLWITAGSMTFYNALSLSIAGTPEMAFIHALAAATVTSFVARACRDGQLTSCGCSRGSRPKQLHDDWTWGGCGDNLEYAYKFATDFIDVREKETRRGTRGAGNPERRRKQMQADDAKSGGNLANVESAKSMKETKSRSNQDGKNETTLPLLYDLQSKTRKSANDSLTSVPSSSLAPPRQESSDEKDDGSEPRINSEDLIELQERITKEILNSKLKENDMIELQENINREILNSKLFNGESNGKRRKRKRKNQRAVSGEAPVLSNANIKAISLMNLHNNEAGRRAVIKKTRITCKCHGVSGSCSLITCWQQLSSIREIIISSIYMYLFVMDFAFVGDYLREKYEEATEVKLNKRGRLQVKNSQFKVPTAHDLIYLDESPDWCRTNRLLQWTGEAFVIPFLDLLLIFVLLFFKGTHGRVCNKSSSGLDGCGILCCGRGYNTKNIIVRERCNCKFHWCCQVKCDVCTKVLEEHTCK</sequence>
<evidence type="ECO:0000256" key="2">
    <source>
        <dbReference type="ARBA" id="ARBA00005683"/>
    </source>
</evidence>
<feature type="transmembrane region" description="Helical" evidence="12">
    <location>
        <begin position="947"/>
        <end position="971"/>
    </location>
</feature>
<comment type="caution">
    <text evidence="13">The sequence shown here is derived from an EMBL/GenBank/DDBJ whole genome shotgun (WGS) entry which is preliminary data.</text>
</comment>
<keyword evidence="9" id="KW-0449">Lipoprotein</keyword>
<feature type="region of interest" description="Disordered" evidence="11">
    <location>
        <begin position="653"/>
        <end position="758"/>
    </location>
</feature>
<dbReference type="GO" id="GO:0060070">
    <property type="term" value="P:canonical Wnt signaling pathway"/>
    <property type="evidence" value="ECO:0007669"/>
    <property type="project" value="TreeGrafter"/>
</dbReference>
<evidence type="ECO:0000256" key="4">
    <source>
        <dbReference type="ARBA" id="ARBA00022525"/>
    </source>
</evidence>
<protein>
    <recommendedName>
        <fullName evidence="10">Protein Wnt</fullName>
    </recommendedName>
</protein>
<keyword evidence="3 10" id="KW-0217">Developmental protein</keyword>
<keyword evidence="12" id="KW-0812">Transmembrane</keyword>
<evidence type="ECO:0000256" key="8">
    <source>
        <dbReference type="ARBA" id="ARBA00023180"/>
    </source>
</evidence>
<feature type="compositionally biased region" description="Basic and acidic residues" evidence="11">
    <location>
        <begin position="348"/>
        <end position="360"/>
    </location>
</feature>
<reference evidence="13" key="1">
    <citation type="journal article" date="2021" name="Mol. Ecol. Resour.">
        <title>Phylogenomic analyses of the genus Drosophila reveals genomic signals of climate adaptation.</title>
        <authorList>
            <person name="Li F."/>
            <person name="Rane R.V."/>
            <person name="Luria V."/>
            <person name="Xiong Z."/>
            <person name="Chen J."/>
            <person name="Li Z."/>
            <person name="Catullo R.A."/>
            <person name="Griffin P.C."/>
            <person name="Schiffer M."/>
            <person name="Pearce S."/>
            <person name="Lee S.F."/>
            <person name="McElroy K."/>
            <person name="Stocker A."/>
            <person name="Shirriffs J."/>
            <person name="Cockerell F."/>
            <person name="Coppin C."/>
            <person name="Sgro C.M."/>
            <person name="Karger A."/>
            <person name="Cain J.W."/>
            <person name="Weber J.A."/>
            <person name="Santpere G."/>
            <person name="Kirschner M.W."/>
            <person name="Hoffmann A.A."/>
            <person name="Oakeshott J.G."/>
            <person name="Zhang G."/>
        </authorList>
    </citation>
    <scope>NUCLEOTIDE SEQUENCE</scope>
    <source>
        <strain evidence="13">BGI-SZ-2011g</strain>
    </source>
</reference>
<dbReference type="Gene3D" id="3.30.2460.20">
    <property type="match status" value="1"/>
</dbReference>
<dbReference type="GO" id="GO:0000902">
    <property type="term" value="P:cell morphogenesis"/>
    <property type="evidence" value="ECO:0007669"/>
    <property type="project" value="UniProtKB-ARBA"/>
</dbReference>
<keyword evidence="12" id="KW-1133">Transmembrane helix</keyword>
<evidence type="ECO:0000256" key="5">
    <source>
        <dbReference type="ARBA" id="ARBA00022530"/>
    </source>
</evidence>
<feature type="compositionally biased region" description="Polar residues" evidence="11">
    <location>
        <begin position="724"/>
        <end position="735"/>
    </location>
</feature>
<dbReference type="InterPro" id="IPR005817">
    <property type="entry name" value="Wnt"/>
</dbReference>
<feature type="region of interest" description="Disordered" evidence="11">
    <location>
        <begin position="203"/>
        <end position="360"/>
    </location>
</feature>
<dbReference type="GO" id="GO:0005615">
    <property type="term" value="C:extracellular space"/>
    <property type="evidence" value="ECO:0007669"/>
    <property type="project" value="TreeGrafter"/>
</dbReference>
<evidence type="ECO:0000256" key="10">
    <source>
        <dbReference type="RuleBase" id="RU003500"/>
    </source>
</evidence>
<evidence type="ECO:0000256" key="7">
    <source>
        <dbReference type="ARBA" id="ARBA00023157"/>
    </source>
</evidence>
<dbReference type="SMART" id="SM00097">
    <property type="entry name" value="WNT1"/>
    <property type="match status" value="1"/>
</dbReference>